<protein>
    <recommendedName>
        <fullName evidence="6 7">Long-chain-fatty-acid--CoA ligase</fullName>
        <ecNumber evidence="6 7">6.2.1.3</ecNumber>
    </recommendedName>
</protein>
<keyword evidence="3 7" id="KW-0547">Nucleotide-binding</keyword>
<dbReference type="PROSITE" id="PS00455">
    <property type="entry name" value="AMP_BINDING"/>
    <property type="match status" value="1"/>
</dbReference>
<evidence type="ECO:0000256" key="8">
    <source>
        <dbReference type="SAM" id="Phobius"/>
    </source>
</evidence>
<dbReference type="Pfam" id="PF00501">
    <property type="entry name" value="AMP-binding"/>
    <property type="match status" value="1"/>
</dbReference>
<feature type="domain" description="AMP-dependent synthetase/ligase" evidence="9">
    <location>
        <begin position="221"/>
        <end position="618"/>
    </location>
</feature>
<name>A0A1L2FV22_9MYCE</name>
<dbReference type="GO" id="GO:0016020">
    <property type="term" value="C:membrane"/>
    <property type="evidence" value="ECO:0007669"/>
    <property type="project" value="TreeGrafter"/>
</dbReference>
<evidence type="ECO:0000313" key="10">
    <source>
        <dbReference type="EMBL" id="AOE43313.1"/>
    </source>
</evidence>
<evidence type="ECO:0000256" key="4">
    <source>
        <dbReference type="ARBA" id="ARBA00022832"/>
    </source>
</evidence>
<dbReference type="PANTHER" id="PTHR43272">
    <property type="entry name" value="LONG-CHAIN-FATTY-ACID--COA LIGASE"/>
    <property type="match status" value="1"/>
</dbReference>
<evidence type="ECO:0000256" key="3">
    <source>
        <dbReference type="ARBA" id="ARBA00022741"/>
    </source>
</evidence>
<reference evidence="10" key="1">
    <citation type="submission" date="2016-06" db="EMBL/GenBank/DDBJ databases">
        <title>A core phylogeny of Dictyostelia derived from 50 functionally divergent proteins retrieved from five existing and six newly sequenced genomes.</title>
        <authorList>
            <person name="Singh R."/>
            <person name="Schilde C."/>
            <person name="Gezzard T."/>
            <person name="Schaap P."/>
        </authorList>
    </citation>
    <scope>NUCLEOTIDE SEQUENCE</scope>
    <source>
        <strain evidence="10">AE2</strain>
    </source>
</reference>
<dbReference type="AlphaFoldDB" id="A0A1L2FV22"/>
<comment type="function">
    <text evidence="7">Catalyzes the conversion of long-chain fatty acids to their active form acyl-CoAs for both synthesis of cellular lipids, and degradation via beta-oxidation.</text>
</comment>
<keyword evidence="8" id="KW-0812">Transmembrane</keyword>
<sequence length="804" mass="90600">MCFFFFCNRLPAFTTFPFQPFHSIVACFQAGVTKADGRSTNNIIGWSYKLASSSSLHIILLLCCLFVLSITFTYKYKQYTLPSFTFNYILIHPLNCCTTRIERRRRRRRCPPLKIPLWPVCFLSPIKTPIITTNTLLHPYLSIEHLKRTTGDKEFLVSQSIEVGDAHPGQTKARRNKKYPDLISKPDETTNTLYDVYQRHKDSDSQFLGIRVLNPDNKRGPYGWVTYKEAGVRANHIGSGLVKLGINKGDRVGIFSINRPEWVLSDMGMMNHGFVSVALYATLGPNAIEYIINHAEIKLVLCEGKNIDKMLQMQTTDCMTTIVSFDKPSEATLKKLADSKIKFMTLAELEQLGRENPAPHTPSTATDVSTILYTSGSTGNPKGVILTHSNMVAEVAGASFSPAGVTRDDVHMSYLPLAHSFERAVVAMMCYVGAQVGFYSGLIPELFNDIQVLRPTFLVGAPRVWQKLHDKMWLTINNESWLKRTLFTWGVNSKQATMRQGGSTPIWDALVFSATREKLGGRVKFILSGSAPLDPKLIEFLMACFCCPVVQGYGLTENVGGANVGYPEDTTIGHVGPPLACSEIKLVDVPEMNYFSTDKPFPRGEVCLRGYNVFKGYYKDPEKTAEDLKEDGWFHTGDIGRWNENGTMSIIDRKKNIFKLSQGEYVAAEYLEAIFVRSPLASQVFVYGDSLNSFLVGVVVPDFEVLAKLLPQKYPHLNVNNPAELVKSKELYKEVMESFDACAKEANLQGFEKMKHIYLESEAFSEENNLLTPSFKPRRPQLKDRYQSIIATLYQEFKRDHPEM</sequence>
<dbReference type="InterPro" id="IPR000873">
    <property type="entry name" value="AMP-dep_synth/lig_dom"/>
</dbReference>
<proteinExistence type="inferred from homology"/>
<dbReference type="Gene3D" id="3.40.50.12780">
    <property type="entry name" value="N-terminal domain of ligase-like"/>
    <property type="match status" value="1"/>
</dbReference>
<evidence type="ECO:0000256" key="2">
    <source>
        <dbReference type="ARBA" id="ARBA00022598"/>
    </source>
</evidence>
<dbReference type="SUPFAM" id="SSF56801">
    <property type="entry name" value="Acetyl-CoA synthetase-like"/>
    <property type="match status" value="1"/>
</dbReference>
<keyword evidence="4 7" id="KW-0276">Fatty acid metabolism</keyword>
<evidence type="ECO:0000259" key="9">
    <source>
        <dbReference type="Pfam" id="PF00501"/>
    </source>
</evidence>
<dbReference type="InterPro" id="IPR042099">
    <property type="entry name" value="ANL_N_sf"/>
</dbReference>
<feature type="transmembrane region" description="Helical" evidence="8">
    <location>
        <begin position="56"/>
        <end position="74"/>
    </location>
</feature>
<organism evidence="10">
    <name type="scientific">Rostrostelium ellipticum</name>
    <dbReference type="NCBI Taxonomy" id="361140"/>
    <lineage>
        <taxon>Eukaryota</taxon>
        <taxon>Amoebozoa</taxon>
        <taxon>Evosea</taxon>
        <taxon>Eumycetozoa</taxon>
        <taxon>Dictyostelia</taxon>
        <taxon>Acytosteliales</taxon>
        <taxon>Acytosteliaceae</taxon>
        <taxon>Rostrostelium</taxon>
    </lineage>
</organism>
<keyword evidence="5 7" id="KW-0067">ATP-binding</keyword>
<dbReference type="GO" id="GO:0004467">
    <property type="term" value="F:long-chain fatty acid-CoA ligase activity"/>
    <property type="evidence" value="ECO:0007669"/>
    <property type="project" value="UniProtKB-EC"/>
</dbReference>
<dbReference type="GO" id="GO:0005783">
    <property type="term" value="C:endoplasmic reticulum"/>
    <property type="evidence" value="ECO:0007669"/>
    <property type="project" value="TreeGrafter"/>
</dbReference>
<dbReference type="GO" id="GO:0005524">
    <property type="term" value="F:ATP binding"/>
    <property type="evidence" value="ECO:0007669"/>
    <property type="project" value="UniProtKB-KW"/>
</dbReference>
<comment type="similarity">
    <text evidence="1 7">Belongs to the ATP-dependent AMP-binding enzyme family.</text>
</comment>
<evidence type="ECO:0000256" key="5">
    <source>
        <dbReference type="ARBA" id="ARBA00022840"/>
    </source>
</evidence>
<dbReference type="EC" id="6.2.1.3" evidence="6 7"/>
<keyword evidence="2 7" id="KW-0436">Ligase</keyword>
<comment type="catalytic activity">
    <reaction evidence="7">
        <text>a long-chain fatty acid + ATP + CoA = a long-chain fatty acyl-CoA + AMP + diphosphate</text>
        <dbReference type="Rhea" id="RHEA:15421"/>
        <dbReference type="ChEBI" id="CHEBI:30616"/>
        <dbReference type="ChEBI" id="CHEBI:33019"/>
        <dbReference type="ChEBI" id="CHEBI:57287"/>
        <dbReference type="ChEBI" id="CHEBI:57560"/>
        <dbReference type="ChEBI" id="CHEBI:83139"/>
        <dbReference type="ChEBI" id="CHEBI:456215"/>
        <dbReference type="EC" id="6.2.1.3"/>
    </reaction>
</comment>
<keyword evidence="8" id="KW-0472">Membrane</keyword>
<evidence type="ECO:0000256" key="7">
    <source>
        <dbReference type="RuleBase" id="RU369030"/>
    </source>
</evidence>
<accession>A0A1L2FV22</accession>
<evidence type="ECO:0000256" key="1">
    <source>
        <dbReference type="ARBA" id="ARBA00006432"/>
    </source>
</evidence>
<dbReference type="EMBL" id="KX539467">
    <property type="protein sequence ID" value="AOE43313.1"/>
    <property type="molecule type" value="Genomic_DNA"/>
</dbReference>
<gene>
    <name evidence="10" type="primary">fcsA</name>
</gene>
<dbReference type="InterPro" id="IPR020845">
    <property type="entry name" value="AMP-binding_CS"/>
</dbReference>
<keyword evidence="7" id="KW-0443">Lipid metabolism</keyword>
<dbReference type="CDD" id="cd05927">
    <property type="entry name" value="LC-FACS_euk"/>
    <property type="match status" value="1"/>
</dbReference>
<dbReference type="InterPro" id="IPR045311">
    <property type="entry name" value="LC-FACS_euk"/>
</dbReference>
<dbReference type="PANTHER" id="PTHR43272:SF33">
    <property type="entry name" value="AMP-BINDING DOMAIN-CONTAINING PROTEIN-RELATED"/>
    <property type="match status" value="1"/>
</dbReference>
<keyword evidence="8" id="KW-1133">Transmembrane helix</keyword>
<evidence type="ECO:0000256" key="6">
    <source>
        <dbReference type="ARBA" id="ARBA00026121"/>
    </source>
</evidence>